<reference evidence="9" key="3">
    <citation type="submission" date="2025-09" db="UniProtKB">
        <authorList>
            <consortium name="Ensembl"/>
        </authorList>
    </citation>
    <scope>IDENTIFICATION</scope>
</reference>
<dbReference type="eggNOG" id="ENOG502S5H9">
    <property type="taxonomic scope" value="Eukaryota"/>
</dbReference>
<feature type="signal peptide" evidence="8">
    <location>
        <begin position="1"/>
        <end position="26"/>
    </location>
</feature>
<keyword evidence="3" id="KW-0964">Secreted</keyword>
<dbReference type="KEGG" id="acs:100561051"/>
<dbReference type="InParanoid" id="G1KN65"/>
<name>G1KN65_ANOCA</name>
<comment type="similarity">
    <text evidence="2">Belongs to the FARP (FMRFamide related peptide) family.</text>
</comment>
<gene>
    <name evidence="9" type="primary">NPVF</name>
</gene>
<keyword evidence="4 8" id="KW-0732">Signal</keyword>
<evidence type="ECO:0000256" key="2">
    <source>
        <dbReference type="ARBA" id="ARBA00006356"/>
    </source>
</evidence>
<dbReference type="GO" id="GO:0005102">
    <property type="term" value="F:signaling receptor binding"/>
    <property type="evidence" value="ECO:0000318"/>
    <property type="project" value="GO_Central"/>
</dbReference>
<evidence type="ECO:0000313" key="10">
    <source>
        <dbReference type="Proteomes" id="UP000001646"/>
    </source>
</evidence>
<dbReference type="Bgee" id="ENSACAG00000013069">
    <property type="expression patterns" value="Expressed in testis and 2 other cell types or tissues"/>
</dbReference>
<reference evidence="9 10" key="1">
    <citation type="submission" date="2009-12" db="EMBL/GenBank/DDBJ databases">
        <title>The Genome Sequence of Anolis carolinensis (Green Anole Lizard).</title>
        <authorList>
            <consortium name="The Genome Sequencing Platform"/>
            <person name="Di Palma F."/>
            <person name="Alfoldi J."/>
            <person name="Heiman D."/>
            <person name="Young S."/>
            <person name="Grabherr M."/>
            <person name="Johnson J."/>
            <person name="Lander E.S."/>
            <person name="Lindblad-Toh K."/>
        </authorList>
    </citation>
    <scope>NUCLEOTIDE SEQUENCE [LARGE SCALE GENOMIC DNA]</scope>
    <source>
        <strain evidence="9 10">JBL SC #1</strain>
    </source>
</reference>
<comment type="subcellular location">
    <subcellularLocation>
        <location evidence="1">Secreted</location>
    </subcellularLocation>
</comment>
<evidence type="ECO:0000256" key="6">
    <source>
        <dbReference type="ARBA" id="ARBA00023320"/>
    </source>
</evidence>
<feature type="chain" id="PRO_5003413321" evidence="8">
    <location>
        <begin position="27"/>
        <end position="196"/>
    </location>
</feature>
<keyword evidence="5" id="KW-0027">Amidation</keyword>
<accession>G1KN65</accession>
<dbReference type="Ensembl" id="ENSACAT00000013070.4">
    <property type="protein sequence ID" value="ENSACAP00000012813.3"/>
    <property type="gene ID" value="ENSACAG00000013069.4"/>
</dbReference>
<evidence type="ECO:0000256" key="4">
    <source>
        <dbReference type="ARBA" id="ARBA00022729"/>
    </source>
</evidence>
<evidence type="ECO:0000256" key="8">
    <source>
        <dbReference type="SAM" id="SignalP"/>
    </source>
</evidence>
<evidence type="ECO:0000313" key="9">
    <source>
        <dbReference type="Ensembl" id="ENSACAP00000012813.3"/>
    </source>
</evidence>
<dbReference type="GeneID" id="100561051"/>
<organism evidence="9 10">
    <name type="scientific">Anolis carolinensis</name>
    <name type="common">Green anole</name>
    <name type="synonym">American chameleon</name>
    <dbReference type="NCBI Taxonomy" id="28377"/>
    <lineage>
        <taxon>Eukaryota</taxon>
        <taxon>Metazoa</taxon>
        <taxon>Chordata</taxon>
        <taxon>Craniata</taxon>
        <taxon>Vertebrata</taxon>
        <taxon>Euteleostomi</taxon>
        <taxon>Lepidosauria</taxon>
        <taxon>Squamata</taxon>
        <taxon>Bifurcata</taxon>
        <taxon>Unidentata</taxon>
        <taxon>Episquamata</taxon>
        <taxon>Toxicofera</taxon>
        <taxon>Iguania</taxon>
        <taxon>Dactyloidae</taxon>
        <taxon>Anolis</taxon>
    </lineage>
</organism>
<sequence>MKMISVNRFALFTFTTCLFLTSKTLSLGDPVIKDYRGEEYYDDNRNYIEAGGALTEEKLRSMDLESMNDWELNKIIRRTTPEMKKMAHAAVNLPLRFGRKVREERSIKPAANLPLRFGRAPLGRLRRHVLPFSHRFERAPDVQSLSRSLANLPQRFGRSLLFGLPQETQDSDQDKNKFGSLKNSMRSESNDEEANH</sequence>
<dbReference type="STRING" id="28377.ENSACAP00000012813"/>
<evidence type="ECO:0000256" key="1">
    <source>
        <dbReference type="ARBA" id="ARBA00004613"/>
    </source>
</evidence>
<feature type="region of interest" description="Disordered" evidence="7">
    <location>
        <begin position="163"/>
        <end position="196"/>
    </location>
</feature>
<dbReference type="PANTHER" id="PTHR14403">
    <property type="entry name" value="RFAMIDE PEPTIDE GONADOTROPIN INHIBITORY HORMONE"/>
    <property type="match status" value="1"/>
</dbReference>
<dbReference type="AlphaFoldDB" id="G1KN65"/>
<dbReference type="GO" id="GO:0032277">
    <property type="term" value="P:negative regulation of gonadotropin secretion"/>
    <property type="evidence" value="ECO:0000318"/>
    <property type="project" value="GO_Central"/>
</dbReference>
<dbReference type="GO" id="GO:0007218">
    <property type="term" value="P:neuropeptide signaling pathway"/>
    <property type="evidence" value="ECO:0000318"/>
    <property type="project" value="GO_Central"/>
</dbReference>
<dbReference type="HOGENOM" id="CLU_120051_1_0_1"/>
<keyword evidence="10" id="KW-1185">Reference proteome</keyword>
<keyword evidence="6" id="KW-0527">Neuropeptide</keyword>
<dbReference type="GO" id="GO:0005615">
    <property type="term" value="C:extracellular space"/>
    <property type="evidence" value="ECO:0007669"/>
    <property type="project" value="Ensembl"/>
</dbReference>
<evidence type="ECO:0000256" key="5">
    <source>
        <dbReference type="ARBA" id="ARBA00022815"/>
    </source>
</evidence>
<dbReference type="OrthoDB" id="8834619at2759"/>
<dbReference type="RefSeq" id="XP_008110878.1">
    <property type="nucleotide sequence ID" value="XM_008112671.2"/>
</dbReference>
<dbReference type="Proteomes" id="UP000001646">
    <property type="component" value="Chromosome 6"/>
</dbReference>
<proteinExistence type="inferred from homology"/>
<dbReference type="GO" id="GO:0160041">
    <property type="term" value="F:neuropeptide activity"/>
    <property type="evidence" value="ECO:0007669"/>
    <property type="project" value="Ensembl"/>
</dbReference>
<dbReference type="InterPro" id="IPR002544">
    <property type="entry name" value="FMRFamid-related_peptide-like"/>
</dbReference>
<dbReference type="Pfam" id="PF01581">
    <property type="entry name" value="FARP"/>
    <property type="match status" value="1"/>
</dbReference>
<evidence type="ECO:0000256" key="3">
    <source>
        <dbReference type="ARBA" id="ARBA00022525"/>
    </source>
</evidence>
<reference evidence="9" key="2">
    <citation type="submission" date="2025-08" db="UniProtKB">
        <authorList>
            <consortium name="Ensembl"/>
        </authorList>
    </citation>
    <scope>IDENTIFICATION</scope>
</reference>
<evidence type="ECO:0000256" key="7">
    <source>
        <dbReference type="SAM" id="MobiDB-lite"/>
    </source>
</evidence>
<dbReference type="GeneTree" id="ENSGT00390000003271"/>
<dbReference type="InterPro" id="IPR026297">
    <property type="entry name" value="FMRFamide-related/fGRP"/>
</dbReference>
<protein>
    <submittedName>
        <fullName evidence="9">Neuropeptide VF</fullName>
    </submittedName>
</protein>
<dbReference type="CTD" id="64111"/>
<dbReference type="PANTHER" id="PTHR14403:SF6">
    <property type="entry name" value="PRO-FMRFAMIDE-RELATED NEUROPEPTIDE VF"/>
    <property type="match status" value="1"/>
</dbReference>